<proteinExistence type="inferred from homology"/>
<dbReference type="CDD" id="cd21089">
    <property type="entry name" value="Trm112-like"/>
    <property type="match status" value="1"/>
</dbReference>
<protein>
    <recommendedName>
        <fullName evidence="2">Multifunctional methyltransferase subunit TRM112-like protein</fullName>
    </recommendedName>
    <alternativeName>
        <fullName evidence="3">tRNA methyltransferase 112 homolog</fullName>
    </alternativeName>
</protein>
<organism evidence="4 5">
    <name type="scientific">Clavelina lepadiformis</name>
    <name type="common">Light-bulb sea squirt</name>
    <name type="synonym">Ascidia lepadiformis</name>
    <dbReference type="NCBI Taxonomy" id="159417"/>
    <lineage>
        <taxon>Eukaryota</taxon>
        <taxon>Metazoa</taxon>
        <taxon>Chordata</taxon>
        <taxon>Tunicata</taxon>
        <taxon>Ascidiacea</taxon>
        <taxon>Aplousobranchia</taxon>
        <taxon>Clavelinidae</taxon>
        <taxon>Clavelina</taxon>
    </lineage>
</organism>
<dbReference type="Proteomes" id="UP001642483">
    <property type="component" value="Unassembled WGS sequence"/>
</dbReference>
<evidence type="ECO:0000313" key="5">
    <source>
        <dbReference type="Proteomes" id="UP001642483"/>
    </source>
</evidence>
<dbReference type="SUPFAM" id="SSF158997">
    <property type="entry name" value="Trm112p-like"/>
    <property type="match status" value="1"/>
</dbReference>
<dbReference type="Gene3D" id="2.20.25.10">
    <property type="match status" value="1"/>
</dbReference>
<gene>
    <name evidence="4" type="ORF">CVLEPA_LOCUS25965</name>
</gene>
<dbReference type="InterPro" id="IPR039127">
    <property type="entry name" value="Trm112"/>
</dbReference>
<keyword evidence="5" id="KW-1185">Reference proteome</keyword>
<evidence type="ECO:0000313" key="4">
    <source>
        <dbReference type="EMBL" id="CAK8692720.1"/>
    </source>
</evidence>
<dbReference type="InterPro" id="IPR005651">
    <property type="entry name" value="Trm112-like"/>
</dbReference>
<evidence type="ECO:0000256" key="2">
    <source>
        <dbReference type="ARBA" id="ARBA00019989"/>
    </source>
</evidence>
<dbReference type="PANTHER" id="PTHR12773:SF0">
    <property type="entry name" value="MULTIFUNCTIONAL METHYLTRANSFERASE SUBUNIT TRM112-LIKE PROTEIN"/>
    <property type="match status" value="1"/>
</dbReference>
<evidence type="ECO:0000256" key="1">
    <source>
        <dbReference type="ARBA" id="ARBA00007980"/>
    </source>
</evidence>
<dbReference type="Pfam" id="PF03966">
    <property type="entry name" value="Trm112p"/>
    <property type="match status" value="1"/>
</dbReference>
<dbReference type="EMBL" id="CAWYQH010000130">
    <property type="protein sequence ID" value="CAK8692720.1"/>
    <property type="molecule type" value="Genomic_DNA"/>
</dbReference>
<comment type="similarity">
    <text evidence="1">Belongs to the TRM112 family.</text>
</comment>
<accession>A0ABP0GLV6</accession>
<name>A0ABP0GLV6_CLALP</name>
<evidence type="ECO:0000256" key="3">
    <source>
        <dbReference type="ARBA" id="ARBA00030516"/>
    </source>
</evidence>
<reference evidence="4 5" key="1">
    <citation type="submission" date="2024-02" db="EMBL/GenBank/DDBJ databases">
        <authorList>
            <person name="Daric V."/>
            <person name="Darras S."/>
        </authorList>
    </citation>
    <scope>NUCLEOTIDE SEQUENCE [LARGE SCALE GENOMIC DNA]</scope>
</reference>
<dbReference type="PANTHER" id="PTHR12773">
    <property type="entry name" value="UPF0315 PROTEIN-RELATED"/>
    <property type="match status" value="1"/>
</dbReference>
<comment type="caution">
    <text evidence="4">The sequence shown here is derived from an EMBL/GenBank/DDBJ whole genome shotgun (WGS) entry which is preliminary data.</text>
</comment>
<sequence length="131" mass="14974">MRVTRFLKMRLMTHNMLTSHVKGVTNGYPLILEATETNEKEIDFNPEFIAKMIPRIEWSALVNAMEKLGKADLIPEEVADEYENDEDFLHKAHHALLEIDVIKGNLVCPQSGRKFPISNGIPNMLLNEDEV</sequence>